<dbReference type="Pfam" id="PF00575">
    <property type="entry name" value="S1"/>
    <property type="match status" value="1"/>
</dbReference>
<evidence type="ECO:0000313" key="5">
    <source>
        <dbReference type="EMBL" id="MDR6243479.1"/>
    </source>
</evidence>
<keyword evidence="3" id="KW-0687">Ribonucleoprotein</keyword>
<comment type="similarity">
    <text evidence="1">Belongs to the bacterial ribosomal protein bS1 family.</text>
</comment>
<keyword evidence="2 5" id="KW-0689">Ribosomal protein</keyword>
<dbReference type="PANTHER" id="PTHR10724">
    <property type="entry name" value="30S RIBOSOMAL PROTEIN S1"/>
    <property type="match status" value="1"/>
</dbReference>
<dbReference type="InterPro" id="IPR003029">
    <property type="entry name" value="S1_domain"/>
</dbReference>
<dbReference type="CDD" id="cd00164">
    <property type="entry name" value="S1_like"/>
    <property type="match status" value="1"/>
</dbReference>
<dbReference type="Proteomes" id="UP001185028">
    <property type="component" value="Unassembled WGS sequence"/>
</dbReference>
<dbReference type="EMBL" id="JAVDQH010000004">
    <property type="protein sequence ID" value="MDR6243479.1"/>
    <property type="molecule type" value="Genomic_DNA"/>
</dbReference>
<dbReference type="GO" id="GO:0005840">
    <property type="term" value="C:ribosome"/>
    <property type="evidence" value="ECO:0007669"/>
    <property type="project" value="UniProtKB-KW"/>
</dbReference>
<name>A0ABU1IW42_9BACL</name>
<evidence type="ECO:0000256" key="2">
    <source>
        <dbReference type="ARBA" id="ARBA00022980"/>
    </source>
</evidence>
<accession>A0ABU1IW42</accession>
<feature type="domain" description="S1 motif" evidence="4">
    <location>
        <begin position="204"/>
        <end position="268"/>
    </location>
</feature>
<keyword evidence="6" id="KW-1185">Reference proteome</keyword>
<dbReference type="SUPFAM" id="SSF50249">
    <property type="entry name" value="Nucleic acid-binding proteins"/>
    <property type="match status" value="2"/>
</dbReference>
<gene>
    <name evidence="5" type="ORF">JOC58_001366</name>
</gene>
<dbReference type="SMART" id="SM00316">
    <property type="entry name" value="S1"/>
    <property type="match status" value="2"/>
</dbReference>
<dbReference type="RefSeq" id="WP_188773664.1">
    <property type="nucleotide sequence ID" value="NZ_BMMB01000001.1"/>
</dbReference>
<protein>
    <submittedName>
        <fullName evidence="5">Ribosomal protein S1</fullName>
    </submittedName>
</protein>
<proteinExistence type="inferred from homology"/>
<evidence type="ECO:0000256" key="3">
    <source>
        <dbReference type="ARBA" id="ARBA00023274"/>
    </source>
</evidence>
<feature type="domain" description="S1 motif" evidence="4">
    <location>
        <begin position="123"/>
        <end position="191"/>
    </location>
</feature>
<dbReference type="PANTHER" id="PTHR10724:SF7">
    <property type="entry name" value="SMALL RIBOSOMAL SUBUNIT PROTEIN BS1C"/>
    <property type="match status" value="1"/>
</dbReference>
<organism evidence="5 6">
    <name type="scientific">Paenibacillus hunanensis</name>
    <dbReference type="NCBI Taxonomy" id="539262"/>
    <lineage>
        <taxon>Bacteria</taxon>
        <taxon>Bacillati</taxon>
        <taxon>Bacillota</taxon>
        <taxon>Bacilli</taxon>
        <taxon>Bacillales</taxon>
        <taxon>Paenibacillaceae</taxon>
        <taxon>Paenibacillus</taxon>
    </lineage>
</organism>
<dbReference type="InterPro" id="IPR012340">
    <property type="entry name" value="NA-bd_OB-fold"/>
</dbReference>
<dbReference type="Gene3D" id="2.40.50.140">
    <property type="entry name" value="Nucleic acid-binding proteins"/>
    <property type="match status" value="2"/>
</dbReference>
<reference evidence="5 6" key="1">
    <citation type="submission" date="2023-07" db="EMBL/GenBank/DDBJ databases">
        <title>Genomic Encyclopedia of Type Strains, Phase IV (KMG-IV): sequencing the most valuable type-strain genomes for metagenomic binning, comparative biology and taxonomic classification.</title>
        <authorList>
            <person name="Goeker M."/>
        </authorList>
    </citation>
    <scope>NUCLEOTIDE SEQUENCE [LARGE SCALE GENOMIC DNA]</scope>
    <source>
        <strain evidence="5 6">DSM 22170</strain>
    </source>
</reference>
<dbReference type="PROSITE" id="PS50126">
    <property type="entry name" value="S1"/>
    <property type="match status" value="2"/>
</dbReference>
<evidence type="ECO:0000313" key="6">
    <source>
        <dbReference type="Proteomes" id="UP001185028"/>
    </source>
</evidence>
<sequence>MSEELKRVLIEGYDESKLQQSSYDEGWAQIYSAKQNNLILQAELIGMEVKLDKLCGIVQVGDVRGLIPQDYSGSDVHAFRRMLGEPVAFKIVSYDREGETFVASRAAAIEHMESSTWKWLELNAVITAVVRTVYTKYMMVDIGGIEVELPVKEFAYGWTEDLRDLVDIGDHFKVKVTALDKELKQVTISKKALDTSPWPACSKRYNVRGEYIGRVSGIAEYGVFVNLERGVDALVRHMPFDRVKVGDKVPVRIINIDLKKMQIFAQITRKR</sequence>
<evidence type="ECO:0000256" key="1">
    <source>
        <dbReference type="ARBA" id="ARBA00006767"/>
    </source>
</evidence>
<comment type="caution">
    <text evidence="5">The sequence shown here is derived from an EMBL/GenBank/DDBJ whole genome shotgun (WGS) entry which is preliminary data.</text>
</comment>
<evidence type="ECO:0000259" key="4">
    <source>
        <dbReference type="PROSITE" id="PS50126"/>
    </source>
</evidence>
<dbReference type="InterPro" id="IPR050437">
    <property type="entry name" value="Ribos_protein_bS1-like"/>
</dbReference>